<protein>
    <submittedName>
        <fullName evidence="2">Uncharacterized protein</fullName>
    </submittedName>
</protein>
<feature type="region of interest" description="Disordered" evidence="1">
    <location>
        <begin position="1"/>
        <end position="29"/>
    </location>
</feature>
<dbReference type="OrthoDB" id="7553767at2759"/>
<accession>A0A0J7K2V6</accession>
<evidence type="ECO:0000313" key="3">
    <source>
        <dbReference type="Proteomes" id="UP000036403"/>
    </source>
</evidence>
<evidence type="ECO:0000313" key="2">
    <source>
        <dbReference type="EMBL" id="KMQ84642.1"/>
    </source>
</evidence>
<name>A0A0J7K2V6_LASNI</name>
<organism evidence="2 3">
    <name type="scientific">Lasius niger</name>
    <name type="common">Black garden ant</name>
    <dbReference type="NCBI Taxonomy" id="67767"/>
    <lineage>
        <taxon>Eukaryota</taxon>
        <taxon>Metazoa</taxon>
        <taxon>Ecdysozoa</taxon>
        <taxon>Arthropoda</taxon>
        <taxon>Hexapoda</taxon>
        <taxon>Insecta</taxon>
        <taxon>Pterygota</taxon>
        <taxon>Neoptera</taxon>
        <taxon>Endopterygota</taxon>
        <taxon>Hymenoptera</taxon>
        <taxon>Apocrita</taxon>
        <taxon>Aculeata</taxon>
        <taxon>Formicoidea</taxon>
        <taxon>Formicidae</taxon>
        <taxon>Formicinae</taxon>
        <taxon>Lasius</taxon>
        <taxon>Lasius</taxon>
    </lineage>
</organism>
<evidence type="ECO:0000256" key="1">
    <source>
        <dbReference type="SAM" id="MobiDB-lite"/>
    </source>
</evidence>
<dbReference type="Proteomes" id="UP000036403">
    <property type="component" value="Unassembled WGS sequence"/>
</dbReference>
<dbReference type="EMBL" id="LBMM01015841">
    <property type="protein sequence ID" value="KMQ84642.1"/>
    <property type="molecule type" value="Genomic_DNA"/>
</dbReference>
<feature type="non-terminal residue" evidence="2">
    <location>
        <position position="227"/>
    </location>
</feature>
<sequence length="227" mass="26450">MEGRPKRTVAKPSRYQTTSSDESLKRKKIPPKTITAGDIDEDIGHLRRFLENPDNSTDMDKTFNTNIYYTQEHTTTHSYPYTITNKHSTLYIHCNIFNITSTHTHKHSISYIHCNIFSITSTLIHKHSTLYIHRNIFNLIFTLFTTPFAQEKLSSIDAELRRMNGLLHNVLRYVQSNNDRDRVPRKPACLPISSVVEMDTFQAIDDDDYREVVNYFKYIGGFNLKEA</sequence>
<gene>
    <name evidence="2" type="ORF">RF55_17401</name>
</gene>
<keyword evidence="3" id="KW-1185">Reference proteome</keyword>
<comment type="caution">
    <text evidence="2">The sequence shown here is derived from an EMBL/GenBank/DDBJ whole genome shotgun (WGS) entry which is preliminary data.</text>
</comment>
<dbReference type="PaxDb" id="67767-A0A0J7K2V6"/>
<reference evidence="2 3" key="1">
    <citation type="submission" date="2015-04" db="EMBL/GenBank/DDBJ databases">
        <title>Lasius niger genome sequencing.</title>
        <authorList>
            <person name="Konorov E.A."/>
            <person name="Nikitin M.A."/>
            <person name="Kirill M.V."/>
            <person name="Chang P."/>
        </authorList>
    </citation>
    <scope>NUCLEOTIDE SEQUENCE [LARGE SCALE GENOMIC DNA]</scope>
    <source>
        <tissue evidence="2">Whole</tissue>
    </source>
</reference>
<dbReference type="AlphaFoldDB" id="A0A0J7K2V6"/>
<proteinExistence type="predicted"/>